<protein>
    <submittedName>
        <fullName evidence="2">Uncharacterized protein</fullName>
    </submittedName>
</protein>
<dbReference type="AlphaFoldDB" id="A0A7S3D5A4"/>
<proteinExistence type="predicted"/>
<evidence type="ECO:0000313" key="2">
    <source>
        <dbReference type="EMBL" id="CAE0247012.1"/>
    </source>
</evidence>
<feature type="chain" id="PRO_5031203408" evidence="1">
    <location>
        <begin position="20"/>
        <end position="181"/>
    </location>
</feature>
<keyword evidence="1" id="KW-0732">Signal</keyword>
<accession>A0A7S3D5A4</accession>
<reference evidence="2" key="1">
    <citation type="submission" date="2021-01" db="EMBL/GenBank/DDBJ databases">
        <authorList>
            <person name="Corre E."/>
            <person name="Pelletier E."/>
            <person name="Niang G."/>
            <person name="Scheremetjew M."/>
            <person name="Finn R."/>
            <person name="Kale V."/>
            <person name="Holt S."/>
            <person name="Cochrane G."/>
            <person name="Meng A."/>
            <person name="Brown T."/>
            <person name="Cohen L."/>
        </authorList>
    </citation>
    <scope>NUCLEOTIDE SEQUENCE</scope>
    <source>
        <strain evidence="2">NIES-2562</strain>
    </source>
</reference>
<sequence>MRAFLALIAAACLFAGVYSACNMAALQVGTVGVQLICERDMAKNMTMFEGGNNTYCAQSDCGKAMIDLWVAARDCMGYDCGAIPYLGDDCPDQVPPPMPDYSGYACPFMTVFEDNAEKLCPGIIQAAFDQWWAGTDEERGCSAASGSGEGGSGNAASASTGPSYALIAAAGAAVKYIRDMF</sequence>
<organism evidence="2">
    <name type="scientific">Palpitomonas bilix</name>
    <dbReference type="NCBI Taxonomy" id="652834"/>
    <lineage>
        <taxon>Eukaryota</taxon>
        <taxon>Eukaryota incertae sedis</taxon>
    </lineage>
</organism>
<evidence type="ECO:0000256" key="1">
    <source>
        <dbReference type="SAM" id="SignalP"/>
    </source>
</evidence>
<name>A0A7S3D5A4_9EUKA</name>
<dbReference type="EMBL" id="HBIB01014252">
    <property type="protein sequence ID" value="CAE0247012.1"/>
    <property type="molecule type" value="Transcribed_RNA"/>
</dbReference>
<feature type="signal peptide" evidence="1">
    <location>
        <begin position="1"/>
        <end position="19"/>
    </location>
</feature>
<gene>
    <name evidence="2" type="ORF">PBIL07802_LOCUS9202</name>
</gene>